<accession>A0A231UVV2</accession>
<dbReference type="NCBIfam" id="NF009314">
    <property type="entry name" value="PRK12674.1-2"/>
    <property type="match status" value="1"/>
</dbReference>
<dbReference type="AlphaFoldDB" id="A0A231UVV2"/>
<dbReference type="NCBIfam" id="TIGR01300">
    <property type="entry name" value="CPA3_mnhG_phaG"/>
    <property type="match status" value="1"/>
</dbReference>
<feature type="transmembrane region" description="Helical" evidence="1">
    <location>
        <begin position="6"/>
        <end position="29"/>
    </location>
</feature>
<evidence type="ECO:0000313" key="2">
    <source>
        <dbReference type="EMBL" id="OXS99465.1"/>
    </source>
</evidence>
<keyword evidence="1" id="KW-0472">Membrane</keyword>
<sequence length="120" mass="12535">MIEAILNILVGLLLLAGALFSLAASIGLLRLPDIYSRMHSASKAGTVGSGLTLIAMAIHSGDLGDATRALAGVVFFLLTAPISAHLLAKAAHDMGYPLWSKSLGDEKRAKDTDGESDQLY</sequence>
<comment type="caution">
    <text evidence="2">The sequence shown here is derived from an EMBL/GenBank/DDBJ whole genome shotgun (WGS) entry which is preliminary data.</text>
</comment>
<reference evidence="3" key="1">
    <citation type="journal article" date="2017" name="Int. J. Syst. Evol. Microbiol.">
        <title>Notoacmeibacter marinus gen. nov., sp. nov., isolated from the gut of a limpet and proposal of Notoacmeibacteraceae fam. nov. in the order Rhizobiales of the class Alphaproteobacteria.</title>
        <authorList>
            <person name="Huang Z."/>
            <person name="Guo F."/>
            <person name="Lai Q."/>
        </authorList>
    </citation>
    <scope>NUCLEOTIDE SEQUENCE [LARGE SCALE GENOMIC DNA]</scope>
    <source>
        <strain evidence="3">XMTR2A4</strain>
    </source>
</reference>
<dbReference type="Proteomes" id="UP000215405">
    <property type="component" value="Unassembled WGS sequence"/>
</dbReference>
<feature type="transmembrane region" description="Helical" evidence="1">
    <location>
        <begin position="70"/>
        <end position="88"/>
    </location>
</feature>
<dbReference type="PANTHER" id="PTHR34703:SF1">
    <property type="entry name" value="ANTIPORTER SUBUNIT MNHG2-RELATED"/>
    <property type="match status" value="1"/>
</dbReference>
<name>A0A231UVV2_9HYPH</name>
<dbReference type="InterPro" id="IPR005133">
    <property type="entry name" value="PhaG_MnhG_YufB"/>
</dbReference>
<keyword evidence="1" id="KW-1133">Transmembrane helix</keyword>
<protein>
    <submittedName>
        <fullName evidence="2">Na+/H+ antiporter subunit G</fullName>
    </submittedName>
</protein>
<dbReference type="Pfam" id="PF03334">
    <property type="entry name" value="PhaG_MnhG_YufB"/>
    <property type="match status" value="1"/>
</dbReference>
<dbReference type="GO" id="GO:0015385">
    <property type="term" value="F:sodium:proton antiporter activity"/>
    <property type="evidence" value="ECO:0007669"/>
    <property type="project" value="TreeGrafter"/>
</dbReference>
<dbReference type="PANTHER" id="PTHR34703">
    <property type="entry name" value="ANTIPORTER SUBUNIT MNHG2-RELATED"/>
    <property type="match status" value="1"/>
</dbReference>
<gene>
    <name evidence="2" type="ORF">B7H23_15045</name>
</gene>
<organism evidence="2 3">
    <name type="scientific">Notoacmeibacter marinus</name>
    <dbReference type="NCBI Taxonomy" id="1876515"/>
    <lineage>
        <taxon>Bacteria</taxon>
        <taxon>Pseudomonadati</taxon>
        <taxon>Pseudomonadota</taxon>
        <taxon>Alphaproteobacteria</taxon>
        <taxon>Hyphomicrobiales</taxon>
        <taxon>Notoacmeibacteraceae</taxon>
        <taxon>Notoacmeibacter</taxon>
    </lineage>
</organism>
<dbReference type="EMBL" id="NBYO01000003">
    <property type="protein sequence ID" value="OXS99465.1"/>
    <property type="molecule type" value="Genomic_DNA"/>
</dbReference>
<proteinExistence type="predicted"/>
<evidence type="ECO:0000256" key="1">
    <source>
        <dbReference type="SAM" id="Phobius"/>
    </source>
</evidence>
<dbReference type="RefSeq" id="WP_094078243.1">
    <property type="nucleotide sequence ID" value="NZ_NBYO01000003.1"/>
</dbReference>
<evidence type="ECO:0000313" key="3">
    <source>
        <dbReference type="Proteomes" id="UP000215405"/>
    </source>
</evidence>
<keyword evidence="1" id="KW-0812">Transmembrane</keyword>
<keyword evidence="3" id="KW-1185">Reference proteome</keyword>